<reference evidence="7 9" key="1">
    <citation type="submission" date="2017-04" db="EMBL/GenBank/DDBJ databases">
        <title>Staphylococcus agnetis, a potential pathogen in the broiler production.</title>
        <authorList>
            <person name="Poulsen L."/>
        </authorList>
    </citation>
    <scope>NUCLEOTIDE SEQUENCE [LARGE SCALE GENOMIC DNA]</scope>
    <source>
        <strain evidence="7 9">723_310714_2_2_spleen</strain>
    </source>
</reference>
<reference evidence="6" key="2">
    <citation type="submission" date="2019-11" db="EMBL/GenBank/DDBJ databases">
        <title>Whole genome comparisons of Staphylococcus agnetis isolates from cattle and chickens.</title>
        <authorList>
            <person name="Rhoads D."/>
            <person name="Shwani A."/>
            <person name="Adkins P."/>
            <person name="Calcutt M."/>
            <person name="Middleton J."/>
        </authorList>
    </citation>
    <scope>NUCLEOTIDE SEQUENCE</scope>
    <source>
        <strain evidence="6">1387</strain>
    </source>
</reference>
<comment type="function">
    <text evidence="5">Functions as a ribosomal silencing factor. Interacts with ribosomal protein uL14 (rplN), blocking formation of intersubunit bridge B8. Prevents association of the 30S and 50S ribosomal subunits and the formation of functional ribosomes, thus repressing translation.</text>
</comment>
<dbReference type="GO" id="GO:0042256">
    <property type="term" value="P:cytosolic ribosome assembly"/>
    <property type="evidence" value="ECO:0007669"/>
    <property type="project" value="UniProtKB-UniRule"/>
</dbReference>
<protein>
    <recommendedName>
        <fullName evidence="5">Ribosomal silencing factor RsfS</fullName>
    </recommendedName>
</protein>
<dbReference type="GO" id="GO:0043023">
    <property type="term" value="F:ribosomal large subunit binding"/>
    <property type="evidence" value="ECO:0007669"/>
    <property type="project" value="TreeGrafter"/>
</dbReference>
<evidence type="ECO:0000256" key="5">
    <source>
        <dbReference type="HAMAP-Rule" id="MF_01477"/>
    </source>
</evidence>
<evidence type="ECO:0000313" key="7">
    <source>
        <dbReference type="EMBL" id="OTW31762.1"/>
    </source>
</evidence>
<evidence type="ECO:0000313" key="8">
    <source>
        <dbReference type="EMBL" id="UXU58304.1"/>
    </source>
</evidence>
<dbReference type="PANTHER" id="PTHR21043">
    <property type="entry name" value="IOJAP SUPERFAMILY ORTHOLOG"/>
    <property type="match status" value="1"/>
</dbReference>
<dbReference type="Gene3D" id="3.30.460.10">
    <property type="entry name" value="Beta Polymerase, domain 2"/>
    <property type="match status" value="1"/>
</dbReference>
<dbReference type="KEGG" id="sagq:EP23_03825"/>
<evidence type="ECO:0000256" key="3">
    <source>
        <dbReference type="ARBA" id="ARBA00022491"/>
    </source>
</evidence>
<dbReference type="PANTHER" id="PTHR21043:SF0">
    <property type="entry name" value="MITOCHONDRIAL ASSEMBLY OF RIBOSOMAL LARGE SUBUNIT PROTEIN 1"/>
    <property type="match status" value="1"/>
</dbReference>
<comment type="subcellular location">
    <subcellularLocation>
        <location evidence="5">Cytoplasm</location>
    </subcellularLocation>
</comment>
<comment type="similarity">
    <text evidence="1 5">Belongs to the Iojap/RsfS family.</text>
</comment>
<evidence type="ECO:0000256" key="2">
    <source>
        <dbReference type="ARBA" id="ARBA00022490"/>
    </source>
</evidence>
<dbReference type="eggNOG" id="COG0799">
    <property type="taxonomic scope" value="Bacteria"/>
</dbReference>
<gene>
    <name evidence="5 6" type="primary">rsfS</name>
    <name evidence="7" type="ORF">B9M88_03225</name>
    <name evidence="6" type="ORF">GLV84_11205</name>
    <name evidence="8" type="ORF">MUA95_05905</name>
</gene>
<dbReference type="EMBL" id="NEFX01000004">
    <property type="protein sequence ID" value="OTW31762.1"/>
    <property type="molecule type" value="Genomic_DNA"/>
</dbReference>
<sequence length="118" mass="13691">MNAYELLTYAVEAAGDKKAENIIALNMQEISDIADYFVVCHGNNERQVQAIAKAVKDVAESHQITVKRMEGYQEAKWILVDLGDVVVHVFYRDERLHYNLEKLYHDAEMYRYDEVVHA</sequence>
<dbReference type="RefSeq" id="WP_037565433.1">
    <property type="nucleotide sequence ID" value="NZ_CP009623.1"/>
</dbReference>
<dbReference type="FunFam" id="3.30.460.10:FF:000015">
    <property type="entry name" value="Ribosomal silencing factor RsfS"/>
    <property type="match status" value="1"/>
</dbReference>
<reference evidence="8" key="3">
    <citation type="submission" date="2022-03" db="EMBL/GenBank/DDBJ databases">
        <title>Comparative Genomics of East African Camel-Associated Staphylococcaceae spp.: Diversity and Inheritance of Traits Involved in Host-Pathogen Interactions.</title>
        <authorList>
            <person name="Akarsu H."/>
            <person name="Liljander A."/>
            <person name="Younan M."/>
            <person name="Brodard I."/>
            <person name="Glucks I."/>
            <person name="Labroussaa F."/>
            <person name="Overesch G."/>
            <person name="Kuhnert P."/>
            <person name="Perreten V."/>
            <person name="Drexler J.F."/>
            <person name="Corman V.M."/>
            <person name="Falquet L."/>
            <person name="Jores J."/>
        </authorList>
    </citation>
    <scope>NUCLEOTIDE SEQUENCE</scope>
    <source>
        <strain evidence="8">IVB6197</strain>
    </source>
</reference>
<accession>A0A085UGA0</accession>
<dbReference type="EMBL" id="WMFL01000085">
    <property type="protein sequence ID" value="NJI03395.1"/>
    <property type="molecule type" value="Genomic_DNA"/>
</dbReference>
<keyword evidence="2 5" id="KW-0963">Cytoplasm</keyword>
<dbReference type="OrthoDB" id="9793681at2"/>
<dbReference type="EMBL" id="CP094809">
    <property type="protein sequence ID" value="UXU58304.1"/>
    <property type="molecule type" value="Genomic_DNA"/>
</dbReference>
<evidence type="ECO:0000313" key="6">
    <source>
        <dbReference type="EMBL" id="NJI03395.1"/>
    </source>
</evidence>
<dbReference type="InterPro" id="IPR004394">
    <property type="entry name" value="Iojap/RsfS/C7orf30"/>
</dbReference>
<dbReference type="Proteomes" id="UP000646308">
    <property type="component" value="Unassembled WGS sequence"/>
</dbReference>
<organism evidence="6 10">
    <name type="scientific">Staphylococcus agnetis</name>
    <dbReference type="NCBI Taxonomy" id="985762"/>
    <lineage>
        <taxon>Bacteria</taxon>
        <taxon>Bacillati</taxon>
        <taxon>Bacillota</taxon>
        <taxon>Bacilli</taxon>
        <taxon>Bacillales</taxon>
        <taxon>Staphylococcaceae</taxon>
        <taxon>Staphylococcus</taxon>
    </lineage>
</organism>
<dbReference type="AlphaFoldDB" id="A0A085UGA0"/>
<comment type="subunit">
    <text evidence="5">Interacts with ribosomal protein uL14 (rplN).</text>
</comment>
<dbReference type="Pfam" id="PF02410">
    <property type="entry name" value="RsfS"/>
    <property type="match status" value="1"/>
</dbReference>
<dbReference type="GeneID" id="57691701"/>
<keyword evidence="9" id="KW-1185">Reference proteome</keyword>
<evidence type="ECO:0000256" key="4">
    <source>
        <dbReference type="ARBA" id="ARBA00022845"/>
    </source>
</evidence>
<proteinExistence type="inferred from homology"/>
<evidence type="ECO:0000256" key="1">
    <source>
        <dbReference type="ARBA" id="ARBA00010574"/>
    </source>
</evidence>
<dbReference type="GO" id="GO:0090071">
    <property type="term" value="P:negative regulation of ribosome biogenesis"/>
    <property type="evidence" value="ECO:0007669"/>
    <property type="project" value="UniProtKB-UniRule"/>
</dbReference>
<dbReference type="InterPro" id="IPR043519">
    <property type="entry name" value="NT_sf"/>
</dbReference>
<dbReference type="HAMAP" id="MF_01477">
    <property type="entry name" value="Iojap_RsfS"/>
    <property type="match status" value="1"/>
</dbReference>
<keyword evidence="3 5" id="KW-0678">Repressor</keyword>
<dbReference type="NCBIfam" id="TIGR00090">
    <property type="entry name" value="rsfS_iojap_ybeB"/>
    <property type="match status" value="1"/>
</dbReference>
<dbReference type="GO" id="GO:0017148">
    <property type="term" value="P:negative regulation of translation"/>
    <property type="evidence" value="ECO:0007669"/>
    <property type="project" value="UniProtKB-UniRule"/>
</dbReference>
<dbReference type="SUPFAM" id="SSF81301">
    <property type="entry name" value="Nucleotidyltransferase"/>
    <property type="match status" value="1"/>
</dbReference>
<evidence type="ECO:0000313" key="10">
    <source>
        <dbReference type="Proteomes" id="UP000646308"/>
    </source>
</evidence>
<dbReference type="Proteomes" id="UP000195208">
    <property type="component" value="Unassembled WGS sequence"/>
</dbReference>
<evidence type="ECO:0000313" key="9">
    <source>
        <dbReference type="Proteomes" id="UP000195208"/>
    </source>
</evidence>
<dbReference type="GO" id="GO:0005737">
    <property type="term" value="C:cytoplasm"/>
    <property type="evidence" value="ECO:0007669"/>
    <property type="project" value="UniProtKB-SubCell"/>
</dbReference>
<keyword evidence="4 5" id="KW-0810">Translation regulation</keyword>
<name>A0A085UGA0_9STAP</name>
<dbReference type="Proteomes" id="UP001065705">
    <property type="component" value="Chromosome"/>
</dbReference>